<dbReference type="EMBL" id="JBDLYL010000022">
    <property type="protein sequence ID" value="MEN8641770.1"/>
    <property type="molecule type" value="Genomic_DNA"/>
</dbReference>
<dbReference type="Pfam" id="PF00126">
    <property type="entry name" value="HTH_1"/>
    <property type="match status" value="1"/>
</dbReference>
<dbReference type="CDD" id="cd08438">
    <property type="entry name" value="PBP2_CidR"/>
    <property type="match status" value="1"/>
</dbReference>
<evidence type="ECO:0000259" key="5">
    <source>
        <dbReference type="PROSITE" id="PS50931"/>
    </source>
</evidence>
<dbReference type="InterPro" id="IPR036390">
    <property type="entry name" value="WH_DNA-bd_sf"/>
</dbReference>
<protein>
    <submittedName>
        <fullName evidence="6">LysR family transcriptional regulator</fullName>
    </submittedName>
</protein>
<evidence type="ECO:0000313" key="7">
    <source>
        <dbReference type="Proteomes" id="UP001424532"/>
    </source>
</evidence>
<dbReference type="Proteomes" id="UP001424532">
    <property type="component" value="Unassembled WGS sequence"/>
</dbReference>
<dbReference type="InterPro" id="IPR036388">
    <property type="entry name" value="WH-like_DNA-bd_sf"/>
</dbReference>
<dbReference type="PRINTS" id="PR00039">
    <property type="entry name" value="HTHLYSR"/>
</dbReference>
<dbReference type="SUPFAM" id="SSF53850">
    <property type="entry name" value="Periplasmic binding protein-like II"/>
    <property type="match status" value="1"/>
</dbReference>
<dbReference type="InterPro" id="IPR050950">
    <property type="entry name" value="HTH-type_LysR_regulators"/>
</dbReference>
<evidence type="ECO:0000313" key="6">
    <source>
        <dbReference type="EMBL" id="MEN8641770.1"/>
    </source>
</evidence>
<evidence type="ECO:0000256" key="1">
    <source>
        <dbReference type="ARBA" id="ARBA00009437"/>
    </source>
</evidence>
<comment type="similarity">
    <text evidence="1">Belongs to the LysR transcriptional regulatory family.</text>
</comment>
<dbReference type="Gene3D" id="3.40.190.290">
    <property type="match status" value="1"/>
</dbReference>
<evidence type="ECO:0000256" key="3">
    <source>
        <dbReference type="ARBA" id="ARBA00023125"/>
    </source>
</evidence>
<dbReference type="Gene3D" id="1.10.10.10">
    <property type="entry name" value="Winged helix-like DNA-binding domain superfamily/Winged helix DNA-binding domain"/>
    <property type="match status" value="1"/>
</dbReference>
<dbReference type="InterPro" id="IPR000847">
    <property type="entry name" value="LysR_HTH_N"/>
</dbReference>
<accession>A0ABV0DIV8</accession>
<evidence type="ECO:0000256" key="2">
    <source>
        <dbReference type="ARBA" id="ARBA00023015"/>
    </source>
</evidence>
<keyword evidence="3" id="KW-0238">DNA-binding</keyword>
<dbReference type="SUPFAM" id="SSF46785">
    <property type="entry name" value="Winged helix' DNA-binding domain"/>
    <property type="match status" value="1"/>
</dbReference>
<reference evidence="6 7" key="1">
    <citation type="submission" date="2024-05" db="EMBL/GenBank/DDBJ databases">
        <title>Sequence of Lycoming College course isolates.</title>
        <authorList>
            <person name="Reigle C.A."/>
            <person name="Newman J.D."/>
        </authorList>
    </citation>
    <scope>NUCLEOTIDE SEQUENCE [LARGE SCALE GENOMIC DNA]</scope>
    <source>
        <strain evidence="6 7">CAR-09</strain>
    </source>
</reference>
<dbReference type="PANTHER" id="PTHR30419">
    <property type="entry name" value="HTH-TYPE TRANSCRIPTIONAL REGULATOR YBHD"/>
    <property type="match status" value="1"/>
</dbReference>
<name>A0ABV0DIV8_9PSED</name>
<proteinExistence type="inferred from homology"/>
<evidence type="ECO:0000256" key="4">
    <source>
        <dbReference type="ARBA" id="ARBA00023163"/>
    </source>
</evidence>
<keyword evidence="7" id="KW-1185">Reference proteome</keyword>
<comment type="caution">
    <text evidence="6">The sequence shown here is derived from an EMBL/GenBank/DDBJ whole genome shotgun (WGS) entry which is preliminary data.</text>
</comment>
<dbReference type="PANTHER" id="PTHR30419:SF8">
    <property type="entry name" value="NITROGEN ASSIMILATION TRANSCRIPTIONAL ACTIVATOR-RELATED"/>
    <property type="match status" value="1"/>
</dbReference>
<gene>
    <name evidence="6" type="ORF">ABFE88_19165</name>
</gene>
<dbReference type="RefSeq" id="WP_323830693.1">
    <property type="nucleotide sequence ID" value="NZ_JAWZSW010000009.1"/>
</dbReference>
<sequence>MEFKQLRSFIEVVHRGGFTQAAGTLHISQSAVSKQVAQLEQAIGQPLLERQGSQLLLTAAGRIVLERGEVLLRQRQELLNELDDLGQMARGELRLGLPLLGSDALFAGLFAEYRRRYPQISVQLLEGGSRMVEQAVKSGELELGGSLTPSDPAFDYQPFCNEPLDALLPAEHALAGQAEVDLAQLADTPFLLYQRSFMLNDRLLSACQQVGFTPKEGGRSGQADFLASLVAAGQGVVLLPRVVARALERPGVVRLPLRAPGDLRWDIAFIWRRGAYLSRAAQAWLALLREHT</sequence>
<dbReference type="InterPro" id="IPR005119">
    <property type="entry name" value="LysR_subst-bd"/>
</dbReference>
<organism evidence="6 7">
    <name type="scientific">Pseudomonas sichuanensis</name>
    <dbReference type="NCBI Taxonomy" id="2213015"/>
    <lineage>
        <taxon>Bacteria</taxon>
        <taxon>Pseudomonadati</taxon>
        <taxon>Pseudomonadota</taxon>
        <taxon>Gammaproteobacteria</taxon>
        <taxon>Pseudomonadales</taxon>
        <taxon>Pseudomonadaceae</taxon>
        <taxon>Pseudomonas</taxon>
    </lineage>
</organism>
<dbReference type="Pfam" id="PF03466">
    <property type="entry name" value="LysR_substrate"/>
    <property type="match status" value="1"/>
</dbReference>
<dbReference type="PROSITE" id="PS50931">
    <property type="entry name" value="HTH_LYSR"/>
    <property type="match status" value="1"/>
</dbReference>
<keyword evidence="2" id="KW-0805">Transcription regulation</keyword>
<feature type="domain" description="HTH lysR-type" evidence="5">
    <location>
        <begin position="1"/>
        <end position="58"/>
    </location>
</feature>
<keyword evidence="4" id="KW-0804">Transcription</keyword>